<comment type="catalytic activity">
    <reaction evidence="14 15">
        <text>tRNA(Phe) + L-phenylalanine + ATP = L-phenylalanyl-tRNA(Phe) + AMP + diphosphate + H(+)</text>
        <dbReference type="Rhea" id="RHEA:19413"/>
        <dbReference type="Rhea" id="RHEA-COMP:9668"/>
        <dbReference type="Rhea" id="RHEA-COMP:9699"/>
        <dbReference type="ChEBI" id="CHEBI:15378"/>
        <dbReference type="ChEBI" id="CHEBI:30616"/>
        <dbReference type="ChEBI" id="CHEBI:33019"/>
        <dbReference type="ChEBI" id="CHEBI:58095"/>
        <dbReference type="ChEBI" id="CHEBI:78442"/>
        <dbReference type="ChEBI" id="CHEBI:78531"/>
        <dbReference type="ChEBI" id="CHEBI:456215"/>
        <dbReference type="EC" id="6.1.1.20"/>
    </reaction>
</comment>
<evidence type="ECO:0000256" key="7">
    <source>
        <dbReference type="ARBA" id="ARBA00022723"/>
    </source>
</evidence>
<dbReference type="NCBIfam" id="TIGR00472">
    <property type="entry name" value="pheT_bact"/>
    <property type="match status" value="1"/>
</dbReference>
<comment type="caution">
    <text evidence="20">The sequence shown here is derived from an EMBL/GenBank/DDBJ whole genome shotgun (WGS) entry which is preliminary data.</text>
</comment>
<evidence type="ECO:0000313" key="21">
    <source>
        <dbReference type="Proteomes" id="UP000559010"/>
    </source>
</evidence>
<dbReference type="SMART" id="SM00874">
    <property type="entry name" value="B5"/>
    <property type="match status" value="1"/>
</dbReference>
<keyword evidence="6 15" id="KW-0436">Ligase</keyword>
<dbReference type="InterPro" id="IPR041616">
    <property type="entry name" value="PheRS_beta_core"/>
</dbReference>
<accession>A0A848J945</accession>
<evidence type="ECO:0000256" key="1">
    <source>
        <dbReference type="ARBA" id="ARBA00004496"/>
    </source>
</evidence>
<dbReference type="EC" id="6.1.1.20" evidence="15"/>
<dbReference type="InterPro" id="IPR009061">
    <property type="entry name" value="DNA-bd_dom_put_sf"/>
</dbReference>
<evidence type="ECO:0000256" key="5">
    <source>
        <dbReference type="ARBA" id="ARBA00022555"/>
    </source>
</evidence>
<dbReference type="Gene3D" id="3.50.40.10">
    <property type="entry name" value="Phenylalanyl-trna Synthetase, Chain B, domain 3"/>
    <property type="match status" value="1"/>
</dbReference>
<evidence type="ECO:0000256" key="3">
    <source>
        <dbReference type="ARBA" id="ARBA00011209"/>
    </source>
</evidence>
<dbReference type="InterPro" id="IPR005146">
    <property type="entry name" value="B3/B4_tRNA-bd"/>
</dbReference>
<keyword evidence="13 15" id="KW-0030">Aminoacyl-tRNA synthetase</keyword>
<dbReference type="GO" id="GO:0000287">
    <property type="term" value="F:magnesium ion binding"/>
    <property type="evidence" value="ECO:0007669"/>
    <property type="project" value="UniProtKB-UniRule"/>
</dbReference>
<feature type="domain" description="B5" evidence="19">
    <location>
        <begin position="411"/>
        <end position="487"/>
    </location>
</feature>
<evidence type="ECO:0000256" key="14">
    <source>
        <dbReference type="ARBA" id="ARBA00049255"/>
    </source>
</evidence>
<evidence type="ECO:0000259" key="18">
    <source>
        <dbReference type="PROSITE" id="PS51447"/>
    </source>
</evidence>
<dbReference type="GO" id="GO:0004826">
    <property type="term" value="F:phenylalanine-tRNA ligase activity"/>
    <property type="evidence" value="ECO:0007669"/>
    <property type="project" value="UniProtKB-UniRule"/>
</dbReference>
<dbReference type="Gene3D" id="3.30.56.10">
    <property type="match status" value="2"/>
</dbReference>
<keyword evidence="10 15" id="KW-0460">Magnesium</keyword>
<dbReference type="InterPro" id="IPR020825">
    <property type="entry name" value="Phe-tRNA_synthase-like_B3/B4"/>
</dbReference>
<dbReference type="InterPro" id="IPR036690">
    <property type="entry name" value="Fdx_antiC-bd_sf"/>
</dbReference>
<keyword evidence="7 15" id="KW-0479">Metal-binding</keyword>
<dbReference type="PROSITE" id="PS50886">
    <property type="entry name" value="TRBD"/>
    <property type="match status" value="1"/>
</dbReference>
<dbReference type="Pfam" id="PF03483">
    <property type="entry name" value="B3_4"/>
    <property type="match status" value="1"/>
</dbReference>
<comment type="subcellular location">
    <subcellularLocation>
        <location evidence="1 15">Cytoplasm</location>
    </subcellularLocation>
</comment>
<dbReference type="PANTHER" id="PTHR10947">
    <property type="entry name" value="PHENYLALANYL-TRNA SYNTHETASE BETA CHAIN AND LEUCINE-RICH REPEAT-CONTAINING PROTEIN 47"/>
    <property type="match status" value="1"/>
</dbReference>
<comment type="subunit">
    <text evidence="3 15">Tetramer of two alpha and two beta subunits.</text>
</comment>
<comment type="similarity">
    <text evidence="2 15">Belongs to the phenylalanyl-tRNA synthetase beta subunit family. Type 1 subfamily.</text>
</comment>
<feature type="binding site" evidence="15">
    <location>
        <position position="471"/>
    </location>
    <ligand>
        <name>Mg(2+)</name>
        <dbReference type="ChEBI" id="CHEBI:18420"/>
        <note>shared with alpha subunit</note>
    </ligand>
</feature>
<dbReference type="PANTHER" id="PTHR10947:SF0">
    <property type="entry name" value="PHENYLALANINE--TRNA LIGASE BETA SUBUNIT"/>
    <property type="match status" value="1"/>
</dbReference>
<dbReference type="SMART" id="SM00873">
    <property type="entry name" value="B3_4"/>
    <property type="match status" value="1"/>
</dbReference>
<dbReference type="GO" id="GO:0009328">
    <property type="term" value="C:phenylalanine-tRNA ligase complex"/>
    <property type="evidence" value="ECO:0007669"/>
    <property type="project" value="TreeGrafter"/>
</dbReference>
<dbReference type="GO" id="GO:0000049">
    <property type="term" value="F:tRNA binding"/>
    <property type="evidence" value="ECO:0007669"/>
    <property type="project" value="UniProtKB-UniRule"/>
</dbReference>
<dbReference type="PROSITE" id="PS51447">
    <property type="entry name" value="FDX_ACB"/>
    <property type="match status" value="1"/>
</dbReference>
<feature type="domain" description="TRNA-binding" evidence="17">
    <location>
        <begin position="43"/>
        <end position="156"/>
    </location>
</feature>
<dbReference type="SMART" id="SM00896">
    <property type="entry name" value="FDX-ACB"/>
    <property type="match status" value="1"/>
</dbReference>
<protein>
    <recommendedName>
        <fullName evidence="15">Phenylalanine--tRNA ligase beta subunit</fullName>
        <ecNumber evidence="15">6.1.1.20</ecNumber>
    </recommendedName>
    <alternativeName>
        <fullName evidence="15">Phenylalanyl-tRNA synthetase beta subunit</fullName>
        <shortName evidence="15">PheRS</shortName>
    </alternativeName>
</protein>
<evidence type="ECO:0000256" key="16">
    <source>
        <dbReference type="PROSITE-ProRule" id="PRU00209"/>
    </source>
</evidence>
<dbReference type="SUPFAM" id="SSF54991">
    <property type="entry name" value="Anticodon-binding domain of PheRS"/>
    <property type="match status" value="1"/>
</dbReference>
<dbReference type="InterPro" id="IPR002547">
    <property type="entry name" value="tRNA-bd_dom"/>
</dbReference>
<dbReference type="Pfam" id="PF17759">
    <property type="entry name" value="tRNA_synthFbeta"/>
    <property type="match status" value="1"/>
</dbReference>
<dbReference type="Gene3D" id="3.30.70.380">
    <property type="entry name" value="Ferrodoxin-fold anticodon-binding domain"/>
    <property type="match status" value="1"/>
</dbReference>
<dbReference type="FunFam" id="2.40.50.140:FF:000045">
    <property type="entry name" value="Phenylalanine--tRNA ligase beta subunit"/>
    <property type="match status" value="1"/>
</dbReference>
<dbReference type="EMBL" id="JABBNU010000008">
    <property type="protein sequence ID" value="NMM49572.1"/>
    <property type="molecule type" value="Genomic_DNA"/>
</dbReference>
<dbReference type="PROSITE" id="PS51483">
    <property type="entry name" value="B5"/>
    <property type="match status" value="1"/>
</dbReference>
<feature type="binding site" evidence="15">
    <location>
        <position position="465"/>
    </location>
    <ligand>
        <name>Mg(2+)</name>
        <dbReference type="ChEBI" id="CHEBI:18420"/>
        <note>shared with alpha subunit</note>
    </ligand>
</feature>
<dbReference type="SUPFAM" id="SSF46955">
    <property type="entry name" value="Putative DNA-binding domain"/>
    <property type="match status" value="1"/>
</dbReference>
<feature type="domain" description="FDX-ACB" evidence="18">
    <location>
        <begin position="712"/>
        <end position="805"/>
    </location>
</feature>
<evidence type="ECO:0000256" key="6">
    <source>
        <dbReference type="ARBA" id="ARBA00022598"/>
    </source>
</evidence>
<evidence type="ECO:0000256" key="4">
    <source>
        <dbReference type="ARBA" id="ARBA00022490"/>
    </source>
</evidence>
<dbReference type="SUPFAM" id="SSF50249">
    <property type="entry name" value="Nucleic acid-binding proteins"/>
    <property type="match status" value="1"/>
</dbReference>
<dbReference type="InterPro" id="IPR005121">
    <property type="entry name" value="Fdx_antiC-bd"/>
</dbReference>
<evidence type="ECO:0000256" key="12">
    <source>
        <dbReference type="ARBA" id="ARBA00022917"/>
    </source>
</evidence>
<evidence type="ECO:0000256" key="8">
    <source>
        <dbReference type="ARBA" id="ARBA00022741"/>
    </source>
</evidence>
<dbReference type="GO" id="GO:0005524">
    <property type="term" value="F:ATP binding"/>
    <property type="evidence" value="ECO:0007669"/>
    <property type="project" value="UniProtKB-UniRule"/>
</dbReference>
<evidence type="ECO:0000256" key="2">
    <source>
        <dbReference type="ARBA" id="ARBA00008653"/>
    </source>
</evidence>
<dbReference type="NCBIfam" id="NF045760">
    <property type="entry name" value="YtpR"/>
    <property type="match status" value="1"/>
</dbReference>
<keyword evidence="9 15" id="KW-0067">ATP-binding</keyword>
<evidence type="ECO:0000313" key="20">
    <source>
        <dbReference type="EMBL" id="NMM49572.1"/>
    </source>
</evidence>
<dbReference type="InterPro" id="IPR045864">
    <property type="entry name" value="aa-tRNA-synth_II/BPL/LPL"/>
</dbReference>
<dbReference type="Pfam" id="PF03147">
    <property type="entry name" value="FDX-ACB"/>
    <property type="match status" value="1"/>
</dbReference>
<evidence type="ECO:0000256" key="11">
    <source>
        <dbReference type="ARBA" id="ARBA00022884"/>
    </source>
</evidence>
<dbReference type="RefSeq" id="WP_169682798.1">
    <property type="nucleotide sequence ID" value="NZ_JABBNU010000008.1"/>
</dbReference>
<keyword evidence="12 15" id="KW-0648">Protein biosynthesis</keyword>
<comment type="cofactor">
    <cofactor evidence="15">
        <name>Mg(2+)</name>
        <dbReference type="ChEBI" id="CHEBI:18420"/>
    </cofactor>
    <text evidence="15">Binds 2 magnesium ions per tetramer.</text>
</comment>
<keyword evidence="21" id="KW-1185">Reference proteome</keyword>
<dbReference type="AlphaFoldDB" id="A0A848J945"/>
<keyword evidence="5 16" id="KW-0820">tRNA-binding</keyword>
<dbReference type="SUPFAM" id="SSF55681">
    <property type="entry name" value="Class II aaRS and biotin synthetases"/>
    <property type="match status" value="1"/>
</dbReference>
<evidence type="ECO:0000259" key="19">
    <source>
        <dbReference type="PROSITE" id="PS51483"/>
    </source>
</evidence>
<dbReference type="GO" id="GO:0006432">
    <property type="term" value="P:phenylalanyl-tRNA aminoacylation"/>
    <property type="evidence" value="ECO:0007669"/>
    <property type="project" value="UniProtKB-UniRule"/>
</dbReference>
<keyword evidence="11 16" id="KW-0694">RNA-binding</keyword>
<dbReference type="SUPFAM" id="SSF56037">
    <property type="entry name" value="PheT/TilS domain"/>
    <property type="match status" value="1"/>
</dbReference>
<dbReference type="Pfam" id="PF01588">
    <property type="entry name" value="tRNA_bind"/>
    <property type="match status" value="1"/>
</dbReference>
<reference evidence="20 21" key="1">
    <citation type="submission" date="2020-04" db="EMBL/GenBank/DDBJ databases">
        <title>Flammeovirgaceae bacterium KN852 isolated from deep sea.</title>
        <authorList>
            <person name="Zhang D.-C."/>
        </authorList>
    </citation>
    <scope>NUCLEOTIDE SEQUENCE [LARGE SCALE GENOMIC DNA]</scope>
    <source>
        <strain evidence="20 21">KN852</strain>
    </source>
</reference>
<feature type="binding site" evidence="15">
    <location>
        <position position="475"/>
    </location>
    <ligand>
        <name>Mg(2+)</name>
        <dbReference type="ChEBI" id="CHEBI:18420"/>
        <note>shared with alpha subunit</note>
    </ligand>
</feature>
<organism evidence="20 21">
    <name type="scientific">Marinigracilibium pacificum</name>
    <dbReference type="NCBI Taxonomy" id="2729599"/>
    <lineage>
        <taxon>Bacteria</taxon>
        <taxon>Pseudomonadati</taxon>
        <taxon>Bacteroidota</taxon>
        <taxon>Cytophagia</taxon>
        <taxon>Cytophagales</taxon>
        <taxon>Flammeovirgaceae</taxon>
        <taxon>Marinigracilibium</taxon>
    </lineage>
</organism>
<evidence type="ECO:0000256" key="13">
    <source>
        <dbReference type="ARBA" id="ARBA00023146"/>
    </source>
</evidence>
<evidence type="ECO:0000259" key="17">
    <source>
        <dbReference type="PROSITE" id="PS50886"/>
    </source>
</evidence>
<dbReference type="Gene3D" id="2.40.50.140">
    <property type="entry name" value="Nucleic acid-binding proteins"/>
    <property type="match status" value="1"/>
</dbReference>
<dbReference type="InterPro" id="IPR012340">
    <property type="entry name" value="NA-bd_OB-fold"/>
</dbReference>
<name>A0A848J945_9BACT</name>
<dbReference type="InterPro" id="IPR005147">
    <property type="entry name" value="tRNA_synthase_B5-dom"/>
</dbReference>
<gene>
    <name evidence="15" type="primary">pheT</name>
    <name evidence="20" type="ORF">HH304_14280</name>
</gene>
<keyword evidence="4 15" id="KW-0963">Cytoplasm</keyword>
<keyword evidence="8 15" id="KW-0547">Nucleotide-binding</keyword>
<dbReference type="FunFam" id="3.30.70.380:FF:000001">
    <property type="entry name" value="Phenylalanine--tRNA ligase beta subunit"/>
    <property type="match status" value="1"/>
</dbReference>
<dbReference type="InterPro" id="IPR004532">
    <property type="entry name" value="Phe-tRNA-ligase_IIc_bsu_bact"/>
</dbReference>
<dbReference type="Proteomes" id="UP000559010">
    <property type="component" value="Unassembled WGS sequence"/>
</dbReference>
<proteinExistence type="inferred from homology"/>
<evidence type="ECO:0000256" key="9">
    <source>
        <dbReference type="ARBA" id="ARBA00022840"/>
    </source>
</evidence>
<dbReference type="Pfam" id="PF03484">
    <property type="entry name" value="B5"/>
    <property type="match status" value="1"/>
</dbReference>
<evidence type="ECO:0000256" key="10">
    <source>
        <dbReference type="ARBA" id="ARBA00022842"/>
    </source>
</evidence>
<dbReference type="InterPro" id="IPR045060">
    <property type="entry name" value="Phe-tRNA-ligase_IIc_bsu"/>
</dbReference>
<evidence type="ECO:0000256" key="15">
    <source>
        <dbReference type="HAMAP-Rule" id="MF_00283"/>
    </source>
</evidence>
<feature type="binding site" evidence="15">
    <location>
        <position position="474"/>
    </location>
    <ligand>
        <name>Mg(2+)</name>
        <dbReference type="ChEBI" id="CHEBI:18420"/>
        <note>shared with alpha subunit</note>
    </ligand>
</feature>
<dbReference type="CDD" id="cd02796">
    <property type="entry name" value="tRNA_bind_bactPheRS"/>
    <property type="match status" value="1"/>
</dbReference>
<dbReference type="HAMAP" id="MF_00283">
    <property type="entry name" value="Phe_tRNA_synth_beta1"/>
    <property type="match status" value="1"/>
</dbReference>
<sequence>MKISLNWLKEYIDINDFTTEELEEMLTQTGLEVEGIEKFETIEGGLEGVVVGEVLTCEKHPDADKLKITTVDIGEEEPSTIVCGAPNVAAGQKVLVATVGTTLYPEGGEPFKIKKAKIRGQESFGMICAEDELGIGHSHDGIMILETELPNGTPASEYLNIKSDQVIEIGLTPNRSDATSHIGVARDIHAVTGNAVKWPETSEFPISSEEAPINVVVENKEACPRYAGITIKNVKVGSSPDWLQNSLLAIGLTPKNNVVDVTNFVLHEMGQPLHAFDASVIAGNEVRVKTLPSNTAFTTLDDVERKLHENDLMICNGNDEGMCIAGVFGGKKSGVSESTDTVFLESAYFNPNYIRSTSQRHLLKTDASFRFERGTDPNICVYALKRAALLISELTGGKITGKTIDIYETPIIPVQIDVKYKNIDRLIGIKIDRNRIKEILNRLEIKVSDETETGFTATVPTYRVDVTREADVIEEIVRIYGLNNIPLNETLSADFLSSFDEKDPGKIYTTTAHYLASLGFHEIMSNSLTKPQYAESVEDLKSEEDVVILNKLSEDLGVMRQTLLFGGLEAIARNQNRKQQNLKLFELGKTYKKTEKGYSEGYKLALFVTGDSKEENWQGKAVQSDFHWLFGKVMTILEKFNFNTITKERISDGILADGLSISVNNKLLVKFGIVKNELTSINEVKIPVWYAEFDWDMMLKLKDNSLKYDEISRFPEVRRDLSLVIDKNISFDDLAATAYKAERKHLKNINVFDVYEGDKIEEGKKAYALSFILENKDKTLTDKMIDQSMNRLIKAFEEENGAYIRK</sequence>
<dbReference type="CDD" id="cd00769">
    <property type="entry name" value="PheRS_beta_core"/>
    <property type="match status" value="1"/>
</dbReference>
<dbReference type="InterPro" id="IPR033714">
    <property type="entry name" value="tRNA_bind_bactPheRS"/>
</dbReference>
<dbReference type="Gene3D" id="3.30.930.10">
    <property type="entry name" value="Bira Bifunctional Protein, Domain 2"/>
    <property type="match status" value="1"/>
</dbReference>